<dbReference type="OrthoDB" id="5905391at2759"/>
<protein>
    <submittedName>
        <fullName evidence="1">Uncharacterized protein</fullName>
    </submittedName>
</protein>
<accession>A0A6V7X2N8</accession>
<reference evidence="1 2" key="1">
    <citation type="submission" date="2020-08" db="EMBL/GenBank/DDBJ databases">
        <authorList>
            <person name="Koutsovoulos G."/>
            <person name="Danchin GJ E."/>
        </authorList>
    </citation>
    <scope>NUCLEOTIDE SEQUENCE [LARGE SCALE GENOMIC DNA]</scope>
</reference>
<dbReference type="EMBL" id="CAJEWN010001033">
    <property type="protein sequence ID" value="CAD2193473.1"/>
    <property type="molecule type" value="Genomic_DNA"/>
</dbReference>
<proteinExistence type="predicted"/>
<dbReference type="Proteomes" id="UP000580250">
    <property type="component" value="Unassembled WGS sequence"/>
</dbReference>
<evidence type="ECO:0000313" key="1">
    <source>
        <dbReference type="EMBL" id="CAD2193473.1"/>
    </source>
</evidence>
<organism evidence="1 2">
    <name type="scientific">Meloidogyne enterolobii</name>
    <name type="common">Root-knot nematode worm</name>
    <name type="synonym">Meloidogyne mayaguensis</name>
    <dbReference type="NCBI Taxonomy" id="390850"/>
    <lineage>
        <taxon>Eukaryota</taxon>
        <taxon>Metazoa</taxon>
        <taxon>Ecdysozoa</taxon>
        <taxon>Nematoda</taxon>
        <taxon>Chromadorea</taxon>
        <taxon>Rhabditida</taxon>
        <taxon>Tylenchina</taxon>
        <taxon>Tylenchomorpha</taxon>
        <taxon>Tylenchoidea</taxon>
        <taxon>Meloidogynidae</taxon>
        <taxon>Meloidogyninae</taxon>
        <taxon>Meloidogyne</taxon>
    </lineage>
</organism>
<comment type="caution">
    <text evidence="1">The sequence shown here is derived from an EMBL/GenBank/DDBJ whole genome shotgun (WGS) entry which is preliminary data.</text>
</comment>
<gene>
    <name evidence="1" type="ORF">MENT_LOCUS46429</name>
</gene>
<name>A0A6V7X2N8_MELEN</name>
<sequence>MSPPPTKRAKLSSENSRAFFIENILSPPKLIDLPQIGDGHPEKYITKLEQQVIDNRKFRYTKCHTKFQIKDVPADPEGLLAGIFHHCIDTAIEESREKGYEADHLGCIISSELLEHDVWIPIRQLTDNTVDSILNQFLKVGQSKKQQGTTLWGKPFDVKITTLDMRNLPERIKIVGGRKNAATHHRINNQCLIKINNIDGKNHCLFFALQATLISNIGGLSRSQFYDYLHGRYGSRNKFKKETYELIEEVGATYGLKEYAAEDWVGPVVDYWNNKYNGKFTFKVFIFGSSGSYKPKYKYGPEIYDTPIILYYDSKHFDGVQKVGNIFGQSYCLSCEKVYNHAQKHSAKCCSRCLKCSRIGPKFPCKKESFNRKCLDCCKTFENVDCFLHHLNSRFCKNSKQCEKCGEIYNVHDNNRNGCKGHVCFEKKTEGNVGVTMIQKEDAI</sequence>
<evidence type="ECO:0000313" key="2">
    <source>
        <dbReference type="Proteomes" id="UP000580250"/>
    </source>
</evidence>
<dbReference type="AlphaFoldDB" id="A0A6V7X2N8"/>